<dbReference type="SMART" id="SM01360">
    <property type="entry name" value="A2M"/>
    <property type="match status" value="1"/>
</dbReference>
<proteinExistence type="predicted"/>
<feature type="domain" description="Alpha-2-macroglobulin" evidence="1">
    <location>
        <begin position="4"/>
        <end position="94"/>
    </location>
</feature>
<protein>
    <recommendedName>
        <fullName evidence="1">Alpha-2-macroglobulin domain-containing protein</fullName>
    </recommendedName>
</protein>
<dbReference type="AlphaFoldDB" id="A0A0F9DYS4"/>
<evidence type="ECO:0000313" key="2">
    <source>
        <dbReference type="EMBL" id="KKL16983.1"/>
    </source>
</evidence>
<feature type="non-terminal residue" evidence="2">
    <location>
        <position position="303"/>
    </location>
</feature>
<reference evidence="2" key="1">
    <citation type="journal article" date="2015" name="Nature">
        <title>Complex archaea that bridge the gap between prokaryotes and eukaryotes.</title>
        <authorList>
            <person name="Spang A."/>
            <person name="Saw J.H."/>
            <person name="Jorgensen S.L."/>
            <person name="Zaremba-Niedzwiedzka K."/>
            <person name="Martijn J."/>
            <person name="Lind A.E."/>
            <person name="van Eijk R."/>
            <person name="Schleper C."/>
            <person name="Guy L."/>
            <person name="Ettema T.J."/>
        </authorList>
    </citation>
    <scope>NUCLEOTIDE SEQUENCE</scope>
</reference>
<comment type="caution">
    <text evidence="2">The sequence shown here is derived from an EMBL/GenBank/DDBJ whole genome shotgun (WGS) entry which is preliminary data.</text>
</comment>
<accession>A0A0F9DYS4</accession>
<dbReference type="Pfam" id="PF00207">
    <property type="entry name" value="A2M"/>
    <property type="match status" value="1"/>
</dbReference>
<evidence type="ECO:0000259" key="1">
    <source>
        <dbReference type="SMART" id="SM01360"/>
    </source>
</evidence>
<dbReference type="InterPro" id="IPR001599">
    <property type="entry name" value="Macroglobln_a2"/>
</dbReference>
<dbReference type="EMBL" id="LAZR01039449">
    <property type="protein sequence ID" value="KKL16983.1"/>
    <property type="molecule type" value="Genomic_DNA"/>
</dbReference>
<sequence>MPAAGLWIGAVVTDAKGKAVLDLPMPENTTQWRLTSRGCTVETLVGEATGNVITRKEFFVAIKAPQIVREGDKIRVLARIHNLTDYAGPVDLTLTLLGGDKFDGTLAERKLTVKVGKKGGVEALFDSVEIPLAAAVKVRVSAKAGEHTDALETILPVRPWGLEFADHDGGIAKGDATAMVELPGKRVYGSKWMTISVGPSLKRAVIQMALGSRSPRVLRGGPHLVRIPPLPGPGGFAGSDLLAVVSALEYAKTVDAPEVDVVRLTDRARSLVSALVVSQRKDGGWCWTGADSDTDWAVTAMSF</sequence>
<gene>
    <name evidence="2" type="ORF">LCGC14_2490110</name>
</gene>
<dbReference type="GO" id="GO:0004866">
    <property type="term" value="F:endopeptidase inhibitor activity"/>
    <property type="evidence" value="ECO:0007669"/>
    <property type="project" value="InterPro"/>
</dbReference>
<organism evidence="2">
    <name type="scientific">marine sediment metagenome</name>
    <dbReference type="NCBI Taxonomy" id="412755"/>
    <lineage>
        <taxon>unclassified sequences</taxon>
        <taxon>metagenomes</taxon>
        <taxon>ecological metagenomes</taxon>
    </lineage>
</organism>
<name>A0A0F9DYS4_9ZZZZ</name>